<feature type="compositionally biased region" description="Basic and acidic residues" evidence="1">
    <location>
        <begin position="627"/>
        <end position="645"/>
    </location>
</feature>
<evidence type="ECO:0000313" key="4">
    <source>
        <dbReference type="Proteomes" id="UP000036681"/>
    </source>
</evidence>
<dbReference type="PRINTS" id="PR00700">
    <property type="entry name" value="PRTYPHPHTASE"/>
</dbReference>
<dbReference type="GO" id="GO:0004725">
    <property type="term" value="F:protein tyrosine phosphatase activity"/>
    <property type="evidence" value="ECO:0007669"/>
    <property type="project" value="InterPro"/>
</dbReference>
<dbReference type="InterPro" id="IPR016130">
    <property type="entry name" value="Tyr_Pase_AS"/>
</dbReference>
<dbReference type="InterPro" id="IPR003595">
    <property type="entry name" value="Tyr_Pase_cat"/>
</dbReference>
<feature type="region of interest" description="Disordered" evidence="1">
    <location>
        <begin position="579"/>
        <end position="659"/>
    </location>
</feature>
<dbReference type="InterPro" id="IPR052782">
    <property type="entry name" value="Oocyte-zygote_transition_reg"/>
</dbReference>
<feature type="compositionally biased region" description="Basic and acidic residues" evidence="1">
    <location>
        <begin position="582"/>
        <end position="594"/>
    </location>
</feature>
<proteinExistence type="predicted"/>
<dbReference type="InterPro" id="IPR000387">
    <property type="entry name" value="Tyr_Pase_dom"/>
</dbReference>
<dbReference type="WBParaSite" id="ALUE_0001457601-mRNA-1">
    <property type="protein sequence ID" value="ALUE_0001457601-mRNA-1"/>
    <property type="gene ID" value="ALUE_0001457601"/>
</dbReference>
<reference evidence="5" key="1">
    <citation type="submission" date="2017-02" db="UniProtKB">
        <authorList>
            <consortium name="WormBaseParasite"/>
        </authorList>
    </citation>
    <scope>IDENTIFICATION</scope>
</reference>
<keyword evidence="4" id="KW-1185">Reference proteome</keyword>
<dbReference type="Gene3D" id="3.90.190.10">
    <property type="entry name" value="Protein tyrosine phosphatase superfamily"/>
    <property type="match status" value="1"/>
</dbReference>
<dbReference type="PROSITE" id="PS50055">
    <property type="entry name" value="TYR_PHOSPHATASE_PTP"/>
    <property type="match status" value="1"/>
</dbReference>
<protein>
    <submittedName>
        <fullName evidence="5">Protein-tyrosine phosphatase</fullName>
    </submittedName>
</protein>
<dbReference type="PROSITE" id="PS00383">
    <property type="entry name" value="TYR_PHOSPHATASE_1"/>
    <property type="match status" value="1"/>
</dbReference>
<dbReference type="Proteomes" id="UP000036681">
    <property type="component" value="Unplaced"/>
</dbReference>
<dbReference type="InterPro" id="IPR000242">
    <property type="entry name" value="PTP_cat"/>
</dbReference>
<evidence type="ECO:0000259" key="3">
    <source>
        <dbReference type="PROSITE" id="PS50056"/>
    </source>
</evidence>
<feature type="domain" description="Tyrosine specific protein phosphatases" evidence="3">
    <location>
        <begin position="435"/>
        <end position="503"/>
    </location>
</feature>
<dbReference type="CDD" id="cd00047">
    <property type="entry name" value="PTPc"/>
    <property type="match status" value="1"/>
</dbReference>
<sequence length="685" mass="78295">MQERSGVTQTRPFHIRRPGRIRSLDAPRQPTSPTEHKQEDSPADAVLKSLLDDFDARSIPPAIQVAPVEQPIVRRRTQLLQNVTTNTQLSDMVVYNGRIEATLENDTDAVKFIVDDKESEKGYQNGKQNEMKNYQIRDNRSRRTLREQLSLRRRLKRKPNLPVESASIRMRRRKNKGIVCAVGSKTRNAATAEPRSVKKIPDTGRERVKSLPKEVVNTVNMMNTQRMQDNNEIKLNDAQKQAYVTFLNEIFGLGVNGILQQYNTYLKTYIPPDITHSAFDRNMSKNRYKDVVCIDKTRVVLNSSQDYIHANYVAGPPLLNTFICTQGPMKRTVNEFWEMIVQVNAAFIFMLCNTIEGEKKKCFQYWPSREGSALQFGGSVFSIKIENSHVDDAKDPNFITASLSVTKNNEQIKLHHILWKNWPDKGVPKNELAPFRLLKLSRETPKRPTVVHCSAGIGRTGTIVAIEMGLQELLAGHPLDIVHTIQQLRNMRMNSVQTEQQLVYAVKCLISYAWTCGVFYSYPDLIKKSEKFEEEYSKMLKIEEAKKDTKTTPKLETVQDKLETLRRLLEKKSAEAVKMSKKIVEPSRGRDDKGASTSPDAIVEKPMEMVPVRLPNATDISAKKFTSHREVTKSERRRLSTARDVRRQRKAKCQGSTRDVRHAIKSAIAPVQPFPNELEPFSTYN</sequence>
<organism evidence="4 5">
    <name type="scientific">Ascaris lumbricoides</name>
    <name type="common">Giant roundworm</name>
    <dbReference type="NCBI Taxonomy" id="6252"/>
    <lineage>
        <taxon>Eukaryota</taxon>
        <taxon>Metazoa</taxon>
        <taxon>Ecdysozoa</taxon>
        <taxon>Nematoda</taxon>
        <taxon>Chromadorea</taxon>
        <taxon>Rhabditida</taxon>
        <taxon>Spirurina</taxon>
        <taxon>Ascaridomorpha</taxon>
        <taxon>Ascaridoidea</taxon>
        <taxon>Ascarididae</taxon>
        <taxon>Ascaris</taxon>
    </lineage>
</organism>
<accession>A0A0M3IAH2</accession>
<dbReference type="AlphaFoldDB" id="A0A0M3IAH2"/>
<dbReference type="PROSITE" id="PS50056">
    <property type="entry name" value="TYR_PHOSPHATASE_2"/>
    <property type="match status" value="1"/>
</dbReference>
<feature type="domain" description="Tyrosine-protein phosphatase" evidence="2">
    <location>
        <begin position="282"/>
        <end position="512"/>
    </location>
</feature>
<feature type="compositionally biased region" description="Polar residues" evidence="1">
    <location>
        <begin position="1"/>
        <end position="11"/>
    </location>
</feature>
<dbReference type="SMART" id="SM00404">
    <property type="entry name" value="PTPc_motif"/>
    <property type="match status" value="1"/>
</dbReference>
<dbReference type="SUPFAM" id="SSF52799">
    <property type="entry name" value="(Phosphotyrosine protein) phosphatases II"/>
    <property type="match status" value="1"/>
</dbReference>
<feature type="region of interest" description="Disordered" evidence="1">
    <location>
        <begin position="1"/>
        <end position="43"/>
    </location>
</feature>
<dbReference type="Pfam" id="PF00102">
    <property type="entry name" value="Y_phosphatase"/>
    <property type="match status" value="1"/>
</dbReference>
<evidence type="ECO:0000256" key="1">
    <source>
        <dbReference type="SAM" id="MobiDB-lite"/>
    </source>
</evidence>
<dbReference type="PANTHER" id="PTHR46163">
    <property type="entry name" value="TYROSINE-PROTEIN PHOSPHATASE-RELATED"/>
    <property type="match status" value="1"/>
</dbReference>
<name>A0A0M3IAH2_ASCLU</name>
<evidence type="ECO:0000313" key="5">
    <source>
        <dbReference type="WBParaSite" id="ALUE_0001457601-mRNA-1"/>
    </source>
</evidence>
<dbReference type="InterPro" id="IPR029021">
    <property type="entry name" value="Prot-tyrosine_phosphatase-like"/>
</dbReference>
<dbReference type="SMART" id="SM00194">
    <property type="entry name" value="PTPc"/>
    <property type="match status" value="1"/>
</dbReference>
<evidence type="ECO:0000259" key="2">
    <source>
        <dbReference type="PROSITE" id="PS50055"/>
    </source>
</evidence>